<accession>A0A1C4ZWY3</accession>
<dbReference type="InterPro" id="IPR029032">
    <property type="entry name" value="AhpD-like"/>
</dbReference>
<dbReference type="Pfam" id="PF02627">
    <property type="entry name" value="CMD"/>
    <property type="match status" value="1"/>
</dbReference>
<dbReference type="InterPro" id="IPR004675">
    <property type="entry name" value="AhpD_core"/>
</dbReference>
<reference evidence="3 4" key="1">
    <citation type="submission" date="2016-06" db="EMBL/GenBank/DDBJ databases">
        <authorList>
            <person name="Kjaerup R.B."/>
            <person name="Dalgaard T.S."/>
            <person name="Juul-Madsen H.R."/>
        </authorList>
    </citation>
    <scope>NUCLEOTIDE SEQUENCE [LARGE SCALE GENOMIC DNA]</scope>
    <source>
        <strain evidence="3 4">DSM 44871</strain>
    </source>
</reference>
<proteinExistence type="predicted"/>
<gene>
    <name evidence="3" type="ORF">GA0070561_5938</name>
</gene>
<feature type="region of interest" description="Disordered" evidence="1">
    <location>
        <begin position="185"/>
        <end position="209"/>
    </location>
</feature>
<evidence type="ECO:0000313" key="4">
    <source>
        <dbReference type="Proteomes" id="UP000198864"/>
    </source>
</evidence>
<feature type="domain" description="Carboxymuconolactone decarboxylase-like" evidence="2">
    <location>
        <begin position="43"/>
        <end position="97"/>
    </location>
</feature>
<evidence type="ECO:0000313" key="3">
    <source>
        <dbReference type="EMBL" id="SCF37468.1"/>
    </source>
</evidence>
<organism evidence="3 4">
    <name type="scientific">Micromonospora saelicesensis</name>
    <dbReference type="NCBI Taxonomy" id="285676"/>
    <lineage>
        <taxon>Bacteria</taxon>
        <taxon>Bacillati</taxon>
        <taxon>Actinomycetota</taxon>
        <taxon>Actinomycetes</taxon>
        <taxon>Micromonosporales</taxon>
        <taxon>Micromonosporaceae</taxon>
        <taxon>Micromonospora</taxon>
    </lineage>
</organism>
<dbReference type="GO" id="GO:0051920">
    <property type="term" value="F:peroxiredoxin activity"/>
    <property type="evidence" value="ECO:0007669"/>
    <property type="project" value="InterPro"/>
</dbReference>
<dbReference type="NCBIfam" id="TIGR00778">
    <property type="entry name" value="ahpD_dom"/>
    <property type="match status" value="1"/>
</dbReference>
<dbReference type="PANTHER" id="PTHR35446:SF2">
    <property type="entry name" value="CARBOXYMUCONOLACTONE DECARBOXYLASE-LIKE DOMAIN-CONTAINING PROTEIN"/>
    <property type="match status" value="1"/>
</dbReference>
<dbReference type="STRING" id="285676.GA0070561_5938"/>
<dbReference type="RefSeq" id="WP_091406983.1">
    <property type="nucleotide sequence ID" value="NZ_FMCR01000007.1"/>
</dbReference>
<evidence type="ECO:0000256" key="1">
    <source>
        <dbReference type="SAM" id="MobiDB-lite"/>
    </source>
</evidence>
<dbReference type="SUPFAM" id="SSF69118">
    <property type="entry name" value="AhpD-like"/>
    <property type="match status" value="1"/>
</dbReference>
<dbReference type="InterPro" id="IPR003779">
    <property type="entry name" value="CMD-like"/>
</dbReference>
<evidence type="ECO:0000259" key="2">
    <source>
        <dbReference type="Pfam" id="PF02627"/>
    </source>
</evidence>
<dbReference type="AlphaFoldDB" id="A0A1C4ZWY3"/>
<dbReference type="PANTHER" id="PTHR35446">
    <property type="entry name" value="SI:CH211-175M2.5"/>
    <property type="match status" value="1"/>
</dbReference>
<dbReference type="EMBL" id="FMCR01000007">
    <property type="protein sequence ID" value="SCF37468.1"/>
    <property type="molecule type" value="Genomic_DNA"/>
</dbReference>
<name>A0A1C4ZWY3_9ACTN</name>
<keyword evidence="3" id="KW-0560">Oxidoreductase</keyword>
<protein>
    <submittedName>
        <fullName evidence="3">Alkylhydroperoxidase AhpD family core domain-containing protein</fullName>
    </submittedName>
</protein>
<dbReference type="Gene3D" id="1.20.1290.10">
    <property type="entry name" value="AhpD-like"/>
    <property type="match status" value="1"/>
</dbReference>
<keyword evidence="3" id="KW-0575">Peroxidase</keyword>
<dbReference type="Proteomes" id="UP000198864">
    <property type="component" value="Unassembled WGS sequence"/>
</dbReference>
<sequence>MTYRFFTPTPTRAATGHTAAVYQQMRDDFLGPLPTFQALSAVPEVLAATWALMREALLAGDAPRVERELVAAAVSRANHCQFCVDAHVLLLHALGAPKLAEAVARGETPTEPRHAQLVGWAQASRSPRAADWTSTHGPEITGTLLAFHFINRVVSALLDPDLLPGGLQRSPLVRSVGGRLYAKAARESKEPGRSLPLLDADPTASPPAWAGDSPVGIAYASLRDAAARGGDLLLGDVARQTVTATVRWEDGRFPARPADWAVDLVRDVPGTDRIGTRIALLAAFAPSAISPGDVALWRLSHPADADLVRLVAYGAITATDHVARALASARL</sequence>